<feature type="region of interest" description="Disordered" evidence="1">
    <location>
        <begin position="60"/>
        <end position="114"/>
    </location>
</feature>
<dbReference type="AlphaFoldDB" id="F4SDW8"/>
<organism evidence="3">
    <name type="scientific">Melampsora larici-populina (strain 98AG31 / pathotype 3-4-7)</name>
    <name type="common">Poplar leaf rust fungus</name>
    <dbReference type="NCBI Taxonomy" id="747676"/>
    <lineage>
        <taxon>Eukaryota</taxon>
        <taxon>Fungi</taxon>
        <taxon>Dikarya</taxon>
        <taxon>Basidiomycota</taxon>
        <taxon>Pucciniomycotina</taxon>
        <taxon>Pucciniomycetes</taxon>
        <taxon>Pucciniales</taxon>
        <taxon>Melampsoraceae</taxon>
        <taxon>Melampsora</taxon>
    </lineage>
</organism>
<evidence type="ECO:0000313" key="2">
    <source>
        <dbReference type="EMBL" id="EGF97158.1"/>
    </source>
</evidence>
<gene>
    <name evidence="2" type="ORF">MELLADRAFT_114549</name>
</gene>
<dbReference type="Proteomes" id="UP000001072">
    <property type="component" value="Unassembled WGS sequence"/>
</dbReference>
<dbReference type="EMBL" id="GL883305">
    <property type="protein sequence ID" value="EGF97158.1"/>
    <property type="molecule type" value="Genomic_DNA"/>
</dbReference>
<dbReference type="InParanoid" id="F4SDW8"/>
<protein>
    <submittedName>
        <fullName evidence="2">Uncharacterized protein</fullName>
    </submittedName>
</protein>
<dbReference type="VEuPathDB" id="FungiDB:MELLADRAFT_114549"/>
<reference evidence="3" key="1">
    <citation type="journal article" date="2011" name="Proc. Natl. Acad. Sci. U.S.A.">
        <title>Obligate biotrophy features unraveled by the genomic analysis of rust fungi.</title>
        <authorList>
            <person name="Duplessis S."/>
            <person name="Cuomo C.A."/>
            <person name="Lin Y.-C."/>
            <person name="Aerts A."/>
            <person name="Tisserant E."/>
            <person name="Veneault-Fourrey C."/>
            <person name="Joly D.L."/>
            <person name="Hacquard S."/>
            <person name="Amselem J."/>
            <person name="Cantarel B.L."/>
            <person name="Chiu R."/>
            <person name="Coutinho P.M."/>
            <person name="Feau N."/>
            <person name="Field M."/>
            <person name="Frey P."/>
            <person name="Gelhaye E."/>
            <person name="Goldberg J."/>
            <person name="Grabherr M.G."/>
            <person name="Kodira C.D."/>
            <person name="Kohler A."/>
            <person name="Kuees U."/>
            <person name="Lindquist E.A."/>
            <person name="Lucas S.M."/>
            <person name="Mago R."/>
            <person name="Mauceli E."/>
            <person name="Morin E."/>
            <person name="Murat C."/>
            <person name="Pangilinan J.L."/>
            <person name="Park R."/>
            <person name="Pearson M."/>
            <person name="Quesneville H."/>
            <person name="Rouhier N."/>
            <person name="Sakthikumar S."/>
            <person name="Salamov A.A."/>
            <person name="Schmutz J."/>
            <person name="Selles B."/>
            <person name="Shapiro H."/>
            <person name="Tanguay P."/>
            <person name="Tuskan G.A."/>
            <person name="Henrissat B."/>
            <person name="Van de Peer Y."/>
            <person name="Rouze P."/>
            <person name="Ellis J.G."/>
            <person name="Dodds P.N."/>
            <person name="Schein J.E."/>
            <person name="Zhong S."/>
            <person name="Hamelin R.C."/>
            <person name="Grigoriev I.V."/>
            <person name="Szabo L.J."/>
            <person name="Martin F."/>
        </authorList>
    </citation>
    <scope>NUCLEOTIDE SEQUENCE [LARGE SCALE GENOMIC DNA]</scope>
    <source>
        <strain evidence="3">98AG31 / pathotype 3-4-7</strain>
    </source>
</reference>
<dbReference type="GeneID" id="18925386"/>
<dbReference type="RefSeq" id="XP_007419575.1">
    <property type="nucleotide sequence ID" value="XM_007419513.1"/>
</dbReference>
<sequence>MSDKPSRRGKTNIKNSDGHIVDLLTNTVGSHSNQEVSTSNMNMSNQGYSVNLIIDPNQSLKSIQGDQPNDLGIDSSVSNLENSGKTKSSGSGQTQEDSTIEVDPGSKVQDNVSKKLSNNQVSIISNKEGDEVQENLIAKDKIQPKDLVNANYLSILGDKPQSGNHGISITINSDEEDFNNNVDLTNKDSVFAKAMELSVKGNGLEAAKPSNKRATSANPVLSVENKKIPDGAVFENEELRYPIPLTIFDKDWQNKAMTCHVKKKSKSSDGDKSDSSYNGLPYADEWLLDYGEWSIYYNAFISAVSKFPKFTEWTIAHKVNVEK</sequence>
<name>F4SDW8_MELLP</name>
<feature type="compositionally biased region" description="Low complexity" evidence="1">
    <location>
        <begin position="83"/>
        <end position="95"/>
    </location>
</feature>
<keyword evidence="3" id="KW-1185">Reference proteome</keyword>
<dbReference type="KEGG" id="mlr:MELLADRAFT_114549"/>
<evidence type="ECO:0000256" key="1">
    <source>
        <dbReference type="SAM" id="MobiDB-lite"/>
    </source>
</evidence>
<proteinExistence type="predicted"/>
<evidence type="ECO:0000313" key="3">
    <source>
        <dbReference type="Proteomes" id="UP000001072"/>
    </source>
</evidence>
<dbReference type="HOGENOM" id="CLU_860748_0_0_1"/>
<accession>F4SDW8</accession>